<reference evidence="2 3" key="1">
    <citation type="journal article" date="2006" name="Int. J. Syst. Evol. Microbiol.">
        <title>Dyella yeojuensis sp. nov., isolated from greenhouse soil in Korea.</title>
        <authorList>
            <person name="Kim B.Y."/>
            <person name="Weon H.Y."/>
            <person name="Lee K.H."/>
            <person name="Seok S.J."/>
            <person name="Kwon S.W."/>
            <person name="Go S.J."/>
            <person name="Stackebrandt E."/>
        </authorList>
    </citation>
    <scope>NUCLEOTIDE SEQUENCE [LARGE SCALE GENOMIC DNA]</scope>
    <source>
        <strain evidence="2 3">DSM 17673</strain>
    </source>
</reference>
<evidence type="ECO:0000313" key="3">
    <source>
        <dbReference type="Proteomes" id="UP000518878"/>
    </source>
</evidence>
<keyword evidence="1" id="KW-1133">Transmembrane helix</keyword>
<feature type="transmembrane region" description="Helical" evidence="1">
    <location>
        <begin position="7"/>
        <end position="28"/>
    </location>
</feature>
<sequence>MKSRQSGITLIGFVIVLLVLGFFAFMGMKLVPSYIEYFGVKKAMTQVATNGANTQDLDGIRRDLLFKMGFQYVDDATIQPKDITLDRANNGAVLHVEYDKQVHFIYNIDFLLHFENSVQLRGSTT</sequence>
<comment type="caution">
    <text evidence="2">The sequence shown here is derived from an EMBL/GenBank/DDBJ whole genome shotgun (WGS) entry which is preliminary data.</text>
</comment>
<keyword evidence="1" id="KW-0472">Membrane</keyword>
<dbReference type="AlphaFoldDB" id="A0A7X5QRY9"/>
<accession>A0A7X5QRY9</accession>
<dbReference type="Pfam" id="PF16137">
    <property type="entry name" value="DUF4845"/>
    <property type="match status" value="1"/>
</dbReference>
<gene>
    <name evidence="2" type="ORF">HBF32_02280</name>
</gene>
<name>A0A7X5QRY9_9GAMM</name>
<dbReference type="RefSeq" id="WP_166698010.1">
    <property type="nucleotide sequence ID" value="NZ_JAAQTL010000001.1"/>
</dbReference>
<evidence type="ECO:0000313" key="2">
    <source>
        <dbReference type="EMBL" id="NID14290.1"/>
    </source>
</evidence>
<dbReference type="Proteomes" id="UP000518878">
    <property type="component" value="Unassembled WGS sequence"/>
</dbReference>
<dbReference type="EMBL" id="JAAQTL010000001">
    <property type="protein sequence ID" value="NID14290.1"/>
    <property type="molecule type" value="Genomic_DNA"/>
</dbReference>
<keyword evidence="3" id="KW-1185">Reference proteome</keyword>
<keyword evidence="1" id="KW-0812">Transmembrane</keyword>
<dbReference type="InterPro" id="IPR032314">
    <property type="entry name" value="DUF4845"/>
</dbReference>
<organism evidence="2 3">
    <name type="scientific">Luteibacter yeojuensis</name>
    <dbReference type="NCBI Taxonomy" id="345309"/>
    <lineage>
        <taxon>Bacteria</taxon>
        <taxon>Pseudomonadati</taxon>
        <taxon>Pseudomonadota</taxon>
        <taxon>Gammaproteobacteria</taxon>
        <taxon>Lysobacterales</taxon>
        <taxon>Rhodanobacteraceae</taxon>
        <taxon>Luteibacter</taxon>
    </lineage>
</organism>
<evidence type="ECO:0000256" key="1">
    <source>
        <dbReference type="SAM" id="Phobius"/>
    </source>
</evidence>
<protein>
    <submittedName>
        <fullName evidence="2">DUF4845 domain-containing protein</fullName>
    </submittedName>
</protein>
<proteinExistence type="predicted"/>